<dbReference type="EnsemblMetazoa" id="OVOC12308.1">
    <property type="protein sequence ID" value="OVOC12308.1"/>
    <property type="gene ID" value="WBGene00249117"/>
</dbReference>
<organism evidence="2 3">
    <name type="scientific">Onchocerca volvulus</name>
    <dbReference type="NCBI Taxonomy" id="6282"/>
    <lineage>
        <taxon>Eukaryota</taxon>
        <taxon>Metazoa</taxon>
        <taxon>Ecdysozoa</taxon>
        <taxon>Nematoda</taxon>
        <taxon>Chromadorea</taxon>
        <taxon>Rhabditida</taxon>
        <taxon>Spirurina</taxon>
        <taxon>Spiruromorpha</taxon>
        <taxon>Filarioidea</taxon>
        <taxon>Onchocercidae</taxon>
        <taxon>Onchocerca</taxon>
    </lineage>
</organism>
<evidence type="ECO:0000256" key="1">
    <source>
        <dbReference type="SAM" id="MobiDB-lite"/>
    </source>
</evidence>
<proteinExistence type="predicted"/>
<protein>
    <submittedName>
        <fullName evidence="2">Uncharacterized protein</fullName>
    </submittedName>
</protein>
<dbReference type="EMBL" id="CMVM020000433">
    <property type="status" value="NOT_ANNOTATED_CDS"/>
    <property type="molecule type" value="Genomic_DNA"/>
</dbReference>
<evidence type="ECO:0000313" key="2">
    <source>
        <dbReference type="EnsemblMetazoa" id="OVOC12308.1"/>
    </source>
</evidence>
<name>A0A8R1TMD9_ONCVO</name>
<dbReference type="AlphaFoldDB" id="A0A8R1TMD9"/>
<feature type="compositionally biased region" description="Basic and acidic residues" evidence="1">
    <location>
        <begin position="14"/>
        <end position="24"/>
    </location>
</feature>
<evidence type="ECO:0000313" key="3">
    <source>
        <dbReference type="Proteomes" id="UP000024404"/>
    </source>
</evidence>
<dbReference type="Proteomes" id="UP000024404">
    <property type="component" value="Unassembled WGS sequence"/>
</dbReference>
<reference evidence="3" key="1">
    <citation type="submission" date="2013-10" db="EMBL/GenBank/DDBJ databases">
        <title>Genome sequencing of Onchocerca volvulus.</title>
        <authorList>
            <person name="Cotton J."/>
            <person name="Tsai J."/>
            <person name="Stanley E."/>
            <person name="Tracey A."/>
            <person name="Holroyd N."/>
            <person name="Lustigman S."/>
            <person name="Berriman M."/>
        </authorList>
    </citation>
    <scope>NUCLEOTIDE SEQUENCE</scope>
</reference>
<keyword evidence="3" id="KW-1185">Reference proteome</keyword>
<feature type="region of interest" description="Disordered" evidence="1">
    <location>
        <begin position="14"/>
        <end position="40"/>
    </location>
</feature>
<accession>A0A8R1TMD9</accession>
<reference evidence="2" key="2">
    <citation type="submission" date="2022-06" db="UniProtKB">
        <authorList>
            <consortium name="EnsemblMetazoa"/>
        </authorList>
    </citation>
    <scope>IDENTIFICATION</scope>
</reference>
<sequence>MRCSRTACPRMVPEDTCGRDERKTGKTPQTRSCGERRGCTEPLHSRLAGMQEYPASPRGQPVAACSNLHHSHLKKQMIRPVSNI</sequence>